<proteinExistence type="predicted"/>
<dbReference type="EMBL" id="QZWG01000006">
    <property type="protein sequence ID" value="RZC08032.1"/>
    <property type="molecule type" value="Genomic_DNA"/>
</dbReference>
<sequence length="74" mass="8676">MVLSLSTISDTSTSDSLYSLKDFQRYPRRKSKQHYYSISQVLRPFILGRSMKYHFFKIRSIVIVMGKPSISHNC</sequence>
<name>A0A445KB46_GLYSO</name>
<dbReference type="AlphaFoldDB" id="A0A445KB46"/>
<dbReference type="Proteomes" id="UP000289340">
    <property type="component" value="Chromosome 6"/>
</dbReference>
<protein>
    <submittedName>
        <fullName evidence="1">Uncharacterized protein</fullName>
    </submittedName>
</protein>
<organism evidence="1 2">
    <name type="scientific">Glycine soja</name>
    <name type="common">Wild soybean</name>
    <dbReference type="NCBI Taxonomy" id="3848"/>
    <lineage>
        <taxon>Eukaryota</taxon>
        <taxon>Viridiplantae</taxon>
        <taxon>Streptophyta</taxon>
        <taxon>Embryophyta</taxon>
        <taxon>Tracheophyta</taxon>
        <taxon>Spermatophyta</taxon>
        <taxon>Magnoliopsida</taxon>
        <taxon>eudicotyledons</taxon>
        <taxon>Gunneridae</taxon>
        <taxon>Pentapetalae</taxon>
        <taxon>rosids</taxon>
        <taxon>fabids</taxon>
        <taxon>Fabales</taxon>
        <taxon>Fabaceae</taxon>
        <taxon>Papilionoideae</taxon>
        <taxon>50 kb inversion clade</taxon>
        <taxon>NPAAA clade</taxon>
        <taxon>indigoferoid/millettioid clade</taxon>
        <taxon>Phaseoleae</taxon>
        <taxon>Glycine</taxon>
        <taxon>Glycine subgen. Soja</taxon>
    </lineage>
</organism>
<reference evidence="1 2" key="1">
    <citation type="submission" date="2018-09" db="EMBL/GenBank/DDBJ databases">
        <title>A high-quality reference genome of wild soybean provides a powerful tool to mine soybean genomes.</title>
        <authorList>
            <person name="Xie M."/>
            <person name="Chung C.Y.L."/>
            <person name="Li M.-W."/>
            <person name="Wong F.-L."/>
            <person name="Chan T.-F."/>
            <person name="Lam H.-M."/>
        </authorList>
    </citation>
    <scope>NUCLEOTIDE SEQUENCE [LARGE SCALE GENOMIC DNA]</scope>
    <source>
        <strain evidence="2">cv. W05</strain>
        <tissue evidence="1">Hypocotyl of etiolated seedlings</tissue>
    </source>
</reference>
<evidence type="ECO:0000313" key="2">
    <source>
        <dbReference type="Proteomes" id="UP000289340"/>
    </source>
</evidence>
<comment type="caution">
    <text evidence="1">The sequence shown here is derived from an EMBL/GenBank/DDBJ whole genome shotgun (WGS) entry which is preliminary data.</text>
</comment>
<keyword evidence="2" id="KW-1185">Reference proteome</keyword>
<accession>A0A445KB46</accession>
<gene>
    <name evidence="1" type="ORF">D0Y65_014979</name>
</gene>
<evidence type="ECO:0000313" key="1">
    <source>
        <dbReference type="EMBL" id="RZC08032.1"/>
    </source>
</evidence>